<keyword evidence="2 7" id="KW-0808">Transferase</keyword>
<dbReference type="Proteomes" id="UP000239462">
    <property type="component" value="Chromosome"/>
</dbReference>
<sequence length="304" mass="34031">MKLRIGTRGSTLAMVQTEYIAGLLNDLGIETEIMIVKTTGDKDQNKKLADLGIGVFTKELDNKMLENEIDIAVHSLKDVPTLWSDELQITATPKRESPDDIIIWRKDCDFDIEHDELNVGTSSIRRTSFLQFTNPNLTPKLLRGNVATRINKLRNGEYDTIVMAKAGLIRQGIDLSEFNYKKLDILPAPAQGVIGVASRKSDMKINEILEKICDKKTYIEATAERWALKEYGGGCQAPFGAFAIYDTEEGILNLRCELVQEQGTIKRVKSNEGFIICTTDDVELSKELGARIGASFKEIETFTY</sequence>
<dbReference type="EMBL" id="CP026606">
    <property type="protein sequence ID" value="AVB75540.1"/>
    <property type="molecule type" value="Genomic_DNA"/>
</dbReference>
<proteinExistence type="inferred from homology"/>
<dbReference type="GO" id="GO:0005737">
    <property type="term" value="C:cytoplasm"/>
    <property type="evidence" value="ECO:0007669"/>
    <property type="project" value="UniProtKB-UniRule"/>
</dbReference>
<dbReference type="InterPro" id="IPR036803">
    <property type="entry name" value="Porphobilinogen_deaminase_C_sf"/>
</dbReference>
<dbReference type="GeneID" id="36101215"/>
<organism evidence="7 10">
    <name type="scientific">Methanococcus maripaludis</name>
    <name type="common">Methanococcus deltae</name>
    <dbReference type="NCBI Taxonomy" id="39152"/>
    <lineage>
        <taxon>Archaea</taxon>
        <taxon>Methanobacteriati</taxon>
        <taxon>Methanobacteriota</taxon>
        <taxon>Methanomada group</taxon>
        <taxon>Methanococci</taxon>
        <taxon>Methanococcales</taxon>
        <taxon>Methanococcaceae</taxon>
        <taxon>Methanococcus</taxon>
    </lineage>
</organism>
<gene>
    <name evidence="7" type="primary">hemC</name>
    <name evidence="8" type="ORF">HNP94_000865</name>
    <name evidence="9" type="ORF">HNP96_000150</name>
    <name evidence="7" type="ORF">MMJJ_01210</name>
</gene>
<evidence type="ECO:0000313" key="12">
    <source>
        <dbReference type="Proteomes" id="UP000590564"/>
    </source>
</evidence>
<evidence type="ECO:0000313" key="10">
    <source>
        <dbReference type="Proteomes" id="UP000239462"/>
    </source>
</evidence>
<feature type="domain" description="Porphobilinogen deaminase C-terminal" evidence="6">
    <location>
        <begin position="219"/>
        <end position="296"/>
    </location>
</feature>
<reference evidence="9 12" key="3">
    <citation type="submission" date="2020-08" db="EMBL/GenBank/DDBJ databases">
        <title>Genomic Encyclopedia of Type Strains, Phase IV (KMG-V): Genome sequencing to study the core and pangenomes of soil and plant-associated prokaryotes.</title>
        <authorList>
            <person name="Whitman W."/>
        </authorList>
    </citation>
    <scope>NUCLEOTIDE SEQUENCE [LARGE SCALE GENOMIC DNA]</scope>
    <source>
        <strain evidence="8 11">C13</strain>
        <strain evidence="9 12">D1</strain>
    </source>
</reference>
<evidence type="ECO:0000313" key="9">
    <source>
        <dbReference type="EMBL" id="MBB6496129.1"/>
    </source>
</evidence>
<dbReference type="EMBL" id="JACDUO010000001">
    <property type="protein sequence ID" value="MBA2863865.1"/>
    <property type="molecule type" value="Genomic_DNA"/>
</dbReference>
<reference evidence="7" key="2">
    <citation type="submission" date="2018-02" db="EMBL/GenBank/DDBJ databases">
        <title>Complete genome sequence of the Methanococcus maripaludis type strain JJ (DSM 2067), a model for selenoprotein synthesis in Archaea.</title>
        <authorList>
            <person name="Poehlein A."/>
            <person name="Heym D."/>
            <person name="Quitzke V."/>
            <person name="Fersch J."/>
            <person name="Daniel R."/>
            <person name="Rother M."/>
        </authorList>
    </citation>
    <scope>NUCLEOTIDE SEQUENCE [LARGE SCALE GENOMIC DNA]</scope>
    <source>
        <strain evidence="7">DSM 2067</strain>
    </source>
</reference>
<dbReference type="RefSeq" id="WP_104837218.1">
    <property type="nucleotide sequence ID" value="NZ_CP026606.1"/>
</dbReference>
<comment type="similarity">
    <text evidence="1">Belongs to the HMBS family.</text>
</comment>
<dbReference type="PANTHER" id="PTHR11557:SF0">
    <property type="entry name" value="PORPHOBILINOGEN DEAMINASE"/>
    <property type="match status" value="1"/>
</dbReference>
<dbReference type="PANTHER" id="PTHR11557">
    <property type="entry name" value="PORPHOBILINOGEN DEAMINASE"/>
    <property type="match status" value="1"/>
</dbReference>
<evidence type="ECO:0000313" key="7">
    <source>
        <dbReference type="EMBL" id="AVB75540.1"/>
    </source>
</evidence>
<dbReference type="Gene3D" id="3.40.190.10">
    <property type="entry name" value="Periplasmic binding protein-like II"/>
    <property type="match status" value="2"/>
</dbReference>
<evidence type="ECO:0000313" key="8">
    <source>
        <dbReference type="EMBL" id="MBA2863865.1"/>
    </source>
</evidence>
<evidence type="ECO:0000259" key="5">
    <source>
        <dbReference type="Pfam" id="PF01379"/>
    </source>
</evidence>
<dbReference type="InterPro" id="IPR000860">
    <property type="entry name" value="HemC"/>
</dbReference>
<dbReference type="AlphaFoldDB" id="A0A2L1C8K1"/>
<dbReference type="EC" id="2.5.1.61" evidence="4"/>
<dbReference type="SUPFAM" id="SSF54782">
    <property type="entry name" value="Porphobilinogen deaminase (hydroxymethylbilane synthase), C-terminal domain"/>
    <property type="match status" value="1"/>
</dbReference>
<dbReference type="KEGG" id="mmad:MMJJ_01210"/>
<dbReference type="EMBL" id="JACHED010000001">
    <property type="protein sequence ID" value="MBB6496129.1"/>
    <property type="molecule type" value="Genomic_DNA"/>
</dbReference>
<dbReference type="Pfam" id="PF01379">
    <property type="entry name" value="Porphobil_deam"/>
    <property type="match status" value="1"/>
</dbReference>
<dbReference type="Proteomes" id="UP000590564">
    <property type="component" value="Unassembled WGS sequence"/>
</dbReference>
<dbReference type="PRINTS" id="PR00151">
    <property type="entry name" value="PORPHBDMNASE"/>
</dbReference>
<dbReference type="NCBIfam" id="TIGR00212">
    <property type="entry name" value="hemC"/>
    <property type="match status" value="1"/>
</dbReference>
<protein>
    <recommendedName>
        <fullName evidence="4">Hydroxymethylbilane synthase</fullName>
        <ecNumber evidence="4">2.5.1.61</ecNumber>
    </recommendedName>
</protein>
<name>A0A2L1C8K1_METMI</name>
<accession>A0A2L1C8K1</accession>
<reference evidence="10" key="1">
    <citation type="journal article" date="2018" name="Genome Announc.">
        <title>Complete Genome Sequence of the Methanococcus maripaludis Type Strain JJ (DSM 2067), a Model for Selenoprotein Synthesis in Archaea.</title>
        <authorList>
            <person name="Poehlein A."/>
            <person name="Heym D."/>
            <person name="Quitzke V."/>
            <person name="Fersch J."/>
            <person name="Daniel R."/>
            <person name="Rother M."/>
        </authorList>
    </citation>
    <scope>NUCLEOTIDE SEQUENCE [LARGE SCALE GENOMIC DNA]</scope>
    <source>
        <strain evidence="10">DSM 2067</strain>
    </source>
</reference>
<evidence type="ECO:0000313" key="11">
    <source>
        <dbReference type="Proteomes" id="UP000567099"/>
    </source>
</evidence>
<dbReference type="Gene3D" id="3.30.160.40">
    <property type="entry name" value="Porphobilinogen deaminase, C-terminal domain"/>
    <property type="match status" value="1"/>
</dbReference>
<evidence type="ECO:0000256" key="2">
    <source>
        <dbReference type="ARBA" id="ARBA00022679"/>
    </source>
</evidence>
<dbReference type="GO" id="GO:0006783">
    <property type="term" value="P:heme biosynthetic process"/>
    <property type="evidence" value="ECO:0007669"/>
    <property type="project" value="TreeGrafter"/>
</dbReference>
<dbReference type="InterPro" id="IPR022418">
    <property type="entry name" value="Porphobilinogen_deaminase_C"/>
</dbReference>
<dbReference type="GO" id="GO:0004418">
    <property type="term" value="F:hydroxymethylbilane synthase activity"/>
    <property type="evidence" value="ECO:0007669"/>
    <property type="project" value="UniProtKB-UniRule"/>
</dbReference>
<keyword evidence="3" id="KW-0627">Porphyrin biosynthesis</keyword>
<dbReference type="Proteomes" id="UP000567099">
    <property type="component" value="Unassembled WGS sequence"/>
</dbReference>
<dbReference type="PIRSF" id="PIRSF001438">
    <property type="entry name" value="4pyrrol_synth_OHMeBilane_synth"/>
    <property type="match status" value="1"/>
</dbReference>
<evidence type="ECO:0000256" key="3">
    <source>
        <dbReference type="ARBA" id="ARBA00023244"/>
    </source>
</evidence>
<dbReference type="SUPFAM" id="SSF53850">
    <property type="entry name" value="Periplasmic binding protein-like II"/>
    <property type="match status" value="1"/>
</dbReference>
<evidence type="ECO:0000259" key="6">
    <source>
        <dbReference type="Pfam" id="PF03900"/>
    </source>
</evidence>
<dbReference type="InterPro" id="IPR022417">
    <property type="entry name" value="Porphobilin_deaminase_N"/>
</dbReference>
<dbReference type="Pfam" id="PF03900">
    <property type="entry name" value="Porphobil_deamC"/>
    <property type="match status" value="1"/>
</dbReference>
<feature type="domain" description="Porphobilinogen deaminase N-terminal" evidence="5">
    <location>
        <begin position="3"/>
        <end position="206"/>
    </location>
</feature>
<evidence type="ECO:0000256" key="4">
    <source>
        <dbReference type="NCBIfam" id="TIGR00212"/>
    </source>
</evidence>
<evidence type="ECO:0000256" key="1">
    <source>
        <dbReference type="ARBA" id="ARBA00005638"/>
    </source>
</evidence>